<reference evidence="2 3" key="1">
    <citation type="journal article" date="2019" name="Emerg. Microbes Infect.">
        <title>Comprehensive subspecies identification of 175 nontuberculous mycobacteria species based on 7547 genomic profiles.</title>
        <authorList>
            <person name="Matsumoto Y."/>
            <person name="Kinjo T."/>
            <person name="Motooka D."/>
            <person name="Nabeya D."/>
            <person name="Jung N."/>
            <person name="Uechi K."/>
            <person name="Horii T."/>
            <person name="Iida T."/>
            <person name="Fujita J."/>
            <person name="Nakamura S."/>
        </authorList>
    </citation>
    <scope>NUCLEOTIDE SEQUENCE [LARGE SCALE GENOMIC DNA]</scope>
    <source>
        <strain evidence="2 3">JCM 30725</strain>
    </source>
</reference>
<comment type="caution">
    <text evidence="2">The sequence shown here is derived from an EMBL/GenBank/DDBJ whole genome shotgun (WGS) entry which is preliminary data.</text>
</comment>
<accession>A0A7I9YSH9</accession>
<dbReference type="AlphaFoldDB" id="A0A7I9YSH9"/>
<gene>
    <name evidence="2" type="ORF">MBOU_36370</name>
</gene>
<evidence type="ECO:0000313" key="2">
    <source>
        <dbReference type="EMBL" id="GFG91595.1"/>
    </source>
</evidence>
<keyword evidence="3" id="KW-1185">Reference proteome</keyword>
<feature type="chain" id="PRO_5029561136" description="DUF732 domain-containing protein" evidence="1">
    <location>
        <begin position="26"/>
        <end position="135"/>
    </location>
</feature>
<dbReference type="EMBL" id="BLKZ01000001">
    <property type="protein sequence ID" value="GFG91595.1"/>
    <property type="molecule type" value="Genomic_DNA"/>
</dbReference>
<organism evidence="2 3">
    <name type="scientific">Mycobacterium bourgelatii</name>
    <dbReference type="NCBI Taxonomy" id="1273442"/>
    <lineage>
        <taxon>Bacteria</taxon>
        <taxon>Bacillati</taxon>
        <taxon>Actinomycetota</taxon>
        <taxon>Actinomycetes</taxon>
        <taxon>Mycobacteriales</taxon>
        <taxon>Mycobacteriaceae</taxon>
        <taxon>Mycobacterium</taxon>
    </lineage>
</organism>
<evidence type="ECO:0000313" key="3">
    <source>
        <dbReference type="Proteomes" id="UP000465360"/>
    </source>
</evidence>
<dbReference type="RefSeq" id="WP_163714943.1">
    <property type="nucleotide sequence ID" value="NZ_BLKZ01000001.1"/>
</dbReference>
<evidence type="ECO:0000256" key="1">
    <source>
        <dbReference type="SAM" id="SignalP"/>
    </source>
</evidence>
<feature type="signal peptide" evidence="1">
    <location>
        <begin position="1"/>
        <end position="25"/>
    </location>
</feature>
<dbReference type="Proteomes" id="UP000465360">
    <property type="component" value="Unassembled WGS sequence"/>
</dbReference>
<evidence type="ECO:0008006" key="4">
    <source>
        <dbReference type="Google" id="ProtNLM"/>
    </source>
</evidence>
<keyword evidence="1" id="KW-0732">Signal</keyword>
<name>A0A7I9YSH9_MYCBU</name>
<protein>
    <recommendedName>
        <fullName evidence="4">DUF732 domain-containing protein</fullName>
    </recommendedName>
</protein>
<proteinExistence type="predicted"/>
<sequence>MSPKVRKAMAGLAILTVFGVSTAHAEPGPGSGETFFVEYMTRAFTPPTSEAAARAIIPLAELVCEAKARGESDLQAANIVLAGNGVAALGLSTGSSVGDEPTALEVVNASTLAYCPQYNPTLSAPGLPMVPGAVS</sequence>